<organism evidence="1 2">
    <name type="scientific">Blautia wexlerae</name>
    <dbReference type="NCBI Taxonomy" id="418240"/>
    <lineage>
        <taxon>Bacteria</taxon>
        <taxon>Bacillati</taxon>
        <taxon>Bacillota</taxon>
        <taxon>Clostridia</taxon>
        <taxon>Lachnospirales</taxon>
        <taxon>Lachnospiraceae</taxon>
        <taxon>Blautia</taxon>
    </lineage>
</organism>
<evidence type="ECO:0000313" key="1">
    <source>
        <dbReference type="EMBL" id="CUP37509.1"/>
    </source>
</evidence>
<name>A0A174MUW7_9FIRM</name>
<sequence>MNNGGKSKRIADSTGGVLLCYSFLLNCLENGTIMWGEELDNLEVVGGLYAKRRYC</sequence>
<evidence type="ECO:0000313" key="2">
    <source>
        <dbReference type="Proteomes" id="UP000095712"/>
    </source>
</evidence>
<dbReference type="AlphaFoldDB" id="A0A174MUW7"/>
<proteinExistence type="predicted"/>
<dbReference type="Proteomes" id="UP000095712">
    <property type="component" value="Unassembled WGS sequence"/>
</dbReference>
<accession>A0A174MUW7</accession>
<dbReference type="EMBL" id="CZAW01000011">
    <property type="protein sequence ID" value="CUP37509.1"/>
    <property type="molecule type" value="Genomic_DNA"/>
</dbReference>
<protein>
    <submittedName>
        <fullName evidence="1">Uncharacterized protein</fullName>
    </submittedName>
</protein>
<reference evidence="1 2" key="1">
    <citation type="submission" date="2015-09" db="EMBL/GenBank/DDBJ databases">
        <authorList>
            <consortium name="Pathogen Informatics"/>
        </authorList>
    </citation>
    <scope>NUCLEOTIDE SEQUENCE [LARGE SCALE GENOMIC DNA]</scope>
    <source>
        <strain evidence="1 2">2789STDY5834911</strain>
    </source>
</reference>
<gene>
    <name evidence="1" type="ORF">ERS852523_01420</name>
</gene>